<gene>
    <name evidence="2" type="ORF">NDU88_000854</name>
</gene>
<reference evidence="2" key="1">
    <citation type="journal article" date="2022" name="bioRxiv">
        <title>Sequencing and chromosome-scale assembly of the giantPleurodeles waltlgenome.</title>
        <authorList>
            <person name="Brown T."/>
            <person name="Elewa A."/>
            <person name="Iarovenko S."/>
            <person name="Subramanian E."/>
            <person name="Araus A.J."/>
            <person name="Petzold A."/>
            <person name="Susuki M."/>
            <person name="Suzuki K.-i.T."/>
            <person name="Hayashi T."/>
            <person name="Toyoda A."/>
            <person name="Oliveira C."/>
            <person name="Osipova E."/>
            <person name="Leigh N.D."/>
            <person name="Simon A."/>
            <person name="Yun M.H."/>
        </authorList>
    </citation>
    <scope>NUCLEOTIDE SEQUENCE</scope>
    <source>
        <strain evidence="2">20211129_DDA</strain>
        <tissue evidence="2">Liver</tissue>
    </source>
</reference>
<comment type="caution">
    <text evidence="2">The sequence shown here is derived from an EMBL/GenBank/DDBJ whole genome shotgun (WGS) entry which is preliminary data.</text>
</comment>
<name>A0AAV7V996_PLEWA</name>
<accession>A0AAV7V996</accession>
<dbReference type="EMBL" id="JANPWB010000003">
    <property type="protein sequence ID" value="KAJ1196991.1"/>
    <property type="molecule type" value="Genomic_DNA"/>
</dbReference>
<protein>
    <submittedName>
        <fullName evidence="2">Uncharacterized protein</fullName>
    </submittedName>
</protein>
<dbReference type="AlphaFoldDB" id="A0AAV7V996"/>
<evidence type="ECO:0000313" key="2">
    <source>
        <dbReference type="EMBL" id="KAJ1196991.1"/>
    </source>
</evidence>
<keyword evidence="3" id="KW-1185">Reference proteome</keyword>
<proteinExistence type="predicted"/>
<feature type="region of interest" description="Disordered" evidence="1">
    <location>
        <begin position="79"/>
        <end position="111"/>
    </location>
</feature>
<evidence type="ECO:0000313" key="3">
    <source>
        <dbReference type="Proteomes" id="UP001066276"/>
    </source>
</evidence>
<feature type="compositionally biased region" description="Polar residues" evidence="1">
    <location>
        <begin position="93"/>
        <end position="103"/>
    </location>
</feature>
<evidence type="ECO:0000256" key="1">
    <source>
        <dbReference type="SAM" id="MobiDB-lite"/>
    </source>
</evidence>
<dbReference type="Proteomes" id="UP001066276">
    <property type="component" value="Chromosome 2_1"/>
</dbReference>
<sequence>MGAVNHYAHTIVVMGAVIHYARSIVDMGNVNHDVRIIVVMGAVNQNMCTTMGHRELLSPNSERHVRLALQVKYLWREEAGRPPTPRSALPSGAAQTTRGTSRLQIRGSGHG</sequence>
<organism evidence="2 3">
    <name type="scientific">Pleurodeles waltl</name>
    <name type="common">Iberian ribbed newt</name>
    <dbReference type="NCBI Taxonomy" id="8319"/>
    <lineage>
        <taxon>Eukaryota</taxon>
        <taxon>Metazoa</taxon>
        <taxon>Chordata</taxon>
        <taxon>Craniata</taxon>
        <taxon>Vertebrata</taxon>
        <taxon>Euteleostomi</taxon>
        <taxon>Amphibia</taxon>
        <taxon>Batrachia</taxon>
        <taxon>Caudata</taxon>
        <taxon>Salamandroidea</taxon>
        <taxon>Salamandridae</taxon>
        <taxon>Pleurodelinae</taxon>
        <taxon>Pleurodeles</taxon>
    </lineage>
</organism>